<name>A0AA51YGY2_9EURY</name>
<gene>
    <name evidence="2" type="ORF">RE476_01715</name>
</gene>
<keyword evidence="1" id="KW-1133">Transmembrane helix</keyword>
<sequence length="238" mass="27318">MLMVFPVVWVYWVFSLTIVTYVSAFIINRYKEYGFAALVAFYTIYLAASQIVATRLIEFDLGFYTFFAPAAVFLYPFLSQAIDMINEVYGEKKAHIAIIIAFVTQVLLIMFIVMTNSLNPAPFFEYETAWQSIFSQGIRIVLASWVSFLVFQNLDAYVFAWMKSHYPKQVFLRSASSDILSLTLDSLIFVVLAFYGVAPLVPLIIGQIVAKNLIGLLDTPWFVWYKRYLENNSSINNQ</sequence>
<dbReference type="Pfam" id="PF02592">
    <property type="entry name" value="Vut_1"/>
    <property type="match status" value="1"/>
</dbReference>
<keyword evidence="1" id="KW-0813">Transport</keyword>
<accession>A0AA51YGY2</accession>
<keyword evidence="1" id="KW-0812">Transmembrane</keyword>
<keyword evidence="1" id="KW-1003">Cell membrane</keyword>
<protein>
    <recommendedName>
        <fullName evidence="1">Probable queuosine precursor transporter</fullName>
        <shortName evidence="1">Q precursor transporter</shortName>
    </recommendedName>
</protein>
<comment type="similarity">
    <text evidence="1">Belongs to the vitamin uptake transporter (VUT/ECF) (TC 2.A.88) family. Q precursor transporter subfamily.</text>
</comment>
<dbReference type="GO" id="GO:0022857">
    <property type="term" value="F:transmembrane transporter activity"/>
    <property type="evidence" value="ECO:0007669"/>
    <property type="project" value="UniProtKB-UniRule"/>
</dbReference>
<dbReference type="PANTHER" id="PTHR34300">
    <property type="entry name" value="QUEUOSINE PRECURSOR TRANSPORTER-RELATED"/>
    <property type="match status" value="1"/>
</dbReference>
<evidence type="ECO:0000313" key="3">
    <source>
        <dbReference type="Proteomes" id="UP001183006"/>
    </source>
</evidence>
<dbReference type="InterPro" id="IPR003744">
    <property type="entry name" value="YhhQ"/>
</dbReference>
<feature type="transmembrane region" description="Helical" evidence="1">
    <location>
        <begin position="179"/>
        <end position="198"/>
    </location>
</feature>
<dbReference type="AlphaFoldDB" id="A0AA51YGY2"/>
<comment type="subcellular location">
    <subcellularLocation>
        <location evidence="1">Cell membrane</location>
        <topology evidence="1">Multi-pass membrane protein</topology>
    </subcellularLocation>
</comment>
<dbReference type="EMBL" id="CP133594">
    <property type="protein sequence ID" value="WMW22561.1"/>
    <property type="molecule type" value="Genomic_DNA"/>
</dbReference>
<dbReference type="PANTHER" id="PTHR34300:SF2">
    <property type="entry name" value="QUEUOSINE PRECURSOR TRANSPORTER-RELATED"/>
    <property type="match status" value="1"/>
</dbReference>
<dbReference type="GeneID" id="84228818"/>
<feature type="transmembrane region" description="Helical" evidence="1">
    <location>
        <begin position="6"/>
        <end position="27"/>
    </location>
</feature>
<dbReference type="GO" id="GO:0005886">
    <property type="term" value="C:plasma membrane"/>
    <property type="evidence" value="ECO:0007669"/>
    <property type="project" value="UniProtKB-SubCell"/>
</dbReference>
<reference evidence="2" key="1">
    <citation type="submission" date="2023-08" db="EMBL/GenBank/DDBJ databases">
        <title>Methanolobus mangrovi sp. nov. and Methanolobus sediminis sp. nov, two novel methylotrophic methanogens isolated from mangrove sediments in China.</title>
        <authorList>
            <person name="Zhou J."/>
        </authorList>
    </citation>
    <scope>NUCLEOTIDE SEQUENCE</scope>
    <source>
        <strain evidence="2">FTZ2</strain>
    </source>
</reference>
<proteinExistence type="inferred from homology"/>
<feature type="transmembrane region" description="Helical" evidence="1">
    <location>
        <begin position="63"/>
        <end position="82"/>
    </location>
</feature>
<dbReference type="RefSeq" id="WP_309308593.1">
    <property type="nucleotide sequence ID" value="NZ_CP133594.1"/>
</dbReference>
<dbReference type="Proteomes" id="UP001183006">
    <property type="component" value="Chromosome"/>
</dbReference>
<dbReference type="HAMAP" id="MF_02088">
    <property type="entry name" value="Q_prec_transport"/>
    <property type="match status" value="1"/>
</dbReference>
<feature type="transmembrane region" description="Helical" evidence="1">
    <location>
        <begin position="133"/>
        <end position="158"/>
    </location>
</feature>
<dbReference type="KEGG" id="mmav:RE476_01715"/>
<organism evidence="2 3">
    <name type="scientific">Methanolobus mangrovi</name>
    <dbReference type="NCBI Taxonomy" id="3072977"/>
    <lineage>
        <taxon>Archaea</taxon>
        <taxon>Methanobacteriati</taxon>
        <taxon>Methanobacteriota</taxon>
        <taxon>Stenosarchaea group</taxon>
        <taxon>Methanomicrobia</taxon>
        <taxon>Methanosarcinales</taxon>
        <taxon>Methanosarcinaceae</taxon>
        <taxon>Methanolobus</taxon>
    </lineage>
</organism>
<evidence type="ECO:0000313" key="2">
    <source>
        <dbReference type="EMBL" id="WMW22561.1"/>
    </source>
</evidence>
<dbReference type="NCBIfam" id="TIGR00697">
    <property type="entry name" value="queuosine precursor transporter"/>
    <property type="match status" value="1"/>
</dbReference>
<feature type="transmembrane region" description="Helical" evidence="1">
    <location>
        <begin position="94"/>
        <end position="113"/>
    </location>
</feature>
<feature type="transmembrane region" description="Helical" evidence="1">
    <location>
        <begin position="34"/>
        <end position="57"/>
    </location>
</feature>
<keyword evidence="1" id="KW-0472">Membrane</keyword>
<evidence type="ECO:0000256" key="1">
    <source>
        <dbReference type="HAMAP-Rule" id="MF_02088"/>
    </source>
</evidence>
<keyword evidence="3" id="KW-1185">Reference proteome</keyword>
<comment type="function">
    <text evidence="1">Involved in the import of queuosine (Q) precursors, required for Q precursor salvage.</text>
</comment>